<proteinExistence type="predicted"/>
<organism evidence="2 3">
    <name type="scientific">Mycolicibacterium helvum</name>
    <dbReference type="NCBI Taxonomy" id="1534349"/>
    <lineage>
        <taxon>Bacteria</taxon>
        <taxon>Bacillati</taxon>
        <taxon>Actinomycetota</taxon>
        <taxon>Actinomycetes</taxon>
        <taxon>Mycobacteriales</taxon>
        <taxon>Mycobacteriaceae</taxon>
        <taxon>Mycolicibacterium</taxon>
    </lineage>
</organism>
<sequence>MPASIGSIPRRRFRGSTLVAAMAVAALVAASVVDPASASAASAPLTRTDYDSIAAGAESYSYWAEQVKAPDRVSYVADPAGQRGIVQRIEVKPGDNYVFETGGSGERAEVTRVGDLGGFVDGQTIVMSWGLFIDSAFASPPGDWNNFVQLHVAGGSGQSPWQLNLVGDGANLKMRLFGGGQLNGADHPPGSTSEWFTLGSLPKQQWHDFVIEVRLGCTGTGYAKIWRDGQKLVDAQNRKIGYCGDPGLYWKQGFYRVAYDKATRVWFSDTFRWATTTDAFANYGWDPRAL</sequence>
<accession>A0A7I7TAN2</accession>
<dbReference type="Pfam" id="PF14099">
    <property type="entry name" value="Polysacc_lyase"/>
    <property type="match status" value="1"/>
</dbReference>
<dbReference type="RefSeq" id="WP_163750269.1">
    <property type="nucleotide sequence ID" value="NZ_AP022596.1"/>
</dbReference>
<dbReference type="EMBL" id="AP022596">
    <property type="protein sequence ID" value="BBY66327.1"/>
    <property type="molecule type" value="Genomic_DNA"/>
</dbReference>
<evidence type="ECO:0000256" key="1">
    <source>
        <dbReference type="SAM" id="SignalP"/>
    </source>
</evidence>
<protein>
    <submittedName>
        <fullName evidence="2">Uncharacterized protein</fullName>
    </submittedName>
</protein>
<feature type="chain" id="PRO_5029538527" evidence="1">
    <location>
        <begin position="41"/>
        <end position="290"/>
    </location>
</feature>
<evidence type="ECO:0000313" key="3">
    <source>
        <dbReference type="Proteomes" id="UP000467148"/>
    </source>
</evidence>
<dbReference type="InterPro" id="IPR025975">
    <property type="entry name" value="Polysacc_lyase"/>
</dbReference>
<evidence type="ECO:0000313" key="2">
    <source>
        <dbReference type="EMBL" id="BBY66327.1"/>
    </source>
</evidence>
<reference evidence="2 3" key="1">
    <citation type="journal article" date="2019" name="Emerg. Microbes Infect.">
        <title>Comprehensive subspecies identification of 175 nontuberculous mycobacteria species based on 7547 genomic profiles.</title>
        <authorList>
            <person name="Matsumoto Y."/>
            <person name="Kinjo T."/>
            <person name="Motooka D."/>
            <person name="Nabeya D."/>
            <person name="Jung N."/>
            <person name="Uechi K."/>
            <person name="Horii T."/>
            <person name="Iida T."/>
            <person name="Fujita J."/>
            <person name="Nakamura S."/>
        </authorList>
    </citation>
    <scope>NUCLEOTIDE SEQUENCE [LARGE SCALE GENOMIC DNA]</scope>
    <source>
        <strain evidence="2 3">JCM 30396</strain>
    </source>
</reference>
<gene>
    <name evidence="2" type="ORF">MHEL_45700</name>
</gene>
<keyword evidence="1" id="KW-0732">Signal</keyword>
<keyword evidence="3" id="KW-1185">Reference proteome</keyword>
<dbReference type="KEGG" id="mhev:MHEL_45700"/>
<name>A0A7I7TAN2_9MYCO</name>
<dbReference type="Gene3D" id="2.60.120.200">
    <property type="match status" value="1"/>
</dbReference>
<dbReference type="Proteomes" id="UP000467148">
    <property type="component" value="Chromosome"/>
</dbReference>
<feature type="signal peptide" evidence="1">
    <location>
        <begin position="1"/>
        <end position="40"/>
    </location>
</feature>
<dbReference type="AlphaFoldDB" id="A0A7I7TAN2"/>